<feature type="domain" description="Zinc-ribbon" evidence="1">
    <location>
        <begin position="9"/>
        <end position="30"/>
    </location>
</feature>
<gene>
    <name evidence="2" type="ORF">C5L31_002002</name>
</gene>
<evidence type="ECO:0000313" key="3">
    <source>
        <dbReference type="Proteomes" id="UP000294854"/>
    </source>
</evidence>
<accession>A0A4R5NG47</accession>
<reference evidence="2 3" key="1">
    <citation type="journal article" date="2019" name="Appl. Microbiol. Biotechnol.">
        <title>Uncovering carbohydrate metabolism through a genotype-phenotype association study of 56 lactic acid bacteria genomes.</title>
        <authorList>
            <person name="Buron-Moles G."/>
            <person name="Chailyan A."/>
            <person name="Dolejs I."/>
            <person name="Forster J."/>
            <person name="Miks M.H."/>
        </authorList>
    </citation>
    <scope>NUCLEOTIDE SEQUENCE [LARGE SCALE GENOMIC DNA]</scope>
    <source>
        <strain evidence="2 3">ATCC 49373</strain>
    </source>
</reference>
<organism evidence="2 3">
    <name type="scientific">Secundilactobacillus malefermentans</name>
    <dbReference type="NCBI Taxonomy" id="176292"/>
    <lineage>
        <taxon>Bacteria</taxon>
        <taxon>Bacillati</taxon>
        <taxon>Bacillota</taxon>
        <taxon>Bacilli</taxon>
        <taxon>Lactobacillales</taxon>
        <taxon>Lactobacillaceae</taxon>
        <taxon>Secundilactobacillus</taxon>
    </lineage>
</organism>
<dbReference type="Proteomes" id="UP000294854">
    <property type="component" value="Unassembled WGS sequence"/>
</dbReference>
<proteinExistence type="predicted"/>
<sequence length="140" mass="15460">MKQNTYRICSKCGNENSADANFCLNCGTALSDNNNFVLTAHSSDLDFPLVDLELSVEEEVKAKKLVITFEAIPAGCQSQGLVFAESSVEGNSPLKFAWQDMMKNLYELLLAKHYDGAAHVNIQKLTNNAFYLTAEAFVQN</sequence>
<dbReference type="STRING" id="1122149.FD44_GL000838"/>
<evidence type="ECO:0000259" key="1">
    <source>
        <dbReference type="Pfam" id="PF13240"/>
    </source>
</evidence>
<dbReference type="EMBL" id="PUFO01000088">
    <property type="protein sequence ID" value="TDG73240.1"/>
    <property type="molecule type" value="Genomic_DNA"/>
</dbReference>
<dbReference type="RefSeq" id="WP_010620281.1">
    <property type="nucleotide sequence ID" value="NZ_CP042371.1"/>
</dbReference>
<dbReference type="OrthoDB" id="2308731at2"/>
<keyword evidence="3" id="KW-1185">Reference proteome</keyword>
<dbReference type="AlphaFoldDB" id="A0A4R5NG47"/>
<evidence type="ECO:0000313" key="2">
    <source>
        <dbReference type="EMBL" id="TDG73240.1"/>
    </source>
</evidence>
<protein>
    <recommendedName>
        <fullName evidence="1">Zinc-ribbon domain-containing protein</fullName>
    </recommendedName>
</protein>
<dbReference type="InterPro" id="IPR026870">
    <property type="entry name" value="Zinc_ribbon_dom"/>
</dbReference>
<dbReference type="Pfam" id="PF13240">
    <property type="entry name" value="Zn_Ribbon_1"/>
    <property type="match status" value="1"/>
</dbReference>
<comment type="caution">
    <text evidence="2">The sequence shown here is derived from an EMBL/GenBank/DDBJ whole genome shotgun (WGS) entry which is preliminary data.</text>
</comment>
<name>A0A4R5NG47_9LACO</name>